<feature type="chain" id="PRO_5001665239" evidence="1">
    <location>
        <begin position="21"/>
        <end position="482"/>
    </location>
</feature>
<comment type="caution">
    <text evidence="2">The sequence shown here is derived from an EMBL/GenBank/DDBJ whole genome shotgun (WGS) entry which is preliminary data.</text>
</comment>
<accession>A0A069QF11</accession>
<evidence type="ECO:0000313" key="3">
    <source>
        <dbReference type="Proteomes" id="UP000027442"/>
    </source>
</evidence>
<keyword evidence="1" id="KW-0732">Signal</keyword>
<dbReference type="AlphaFoldDB" id="A0A069QF11"/>
<feature type="signal peptide" evidence="1">
    <location>
        <begin position="1"/>
        <end position="20"/>
    </location>
</feature>
<dbReference type="eggNOG" id="ENOG502ZA8D">
    <property type="taxonomic scope" value="Bacteria"/>
</dbReference>
<protein>
    <submittedName>
        <fullName evidence="2">Uncharacterized protein</fullName>
    </submittedName>
</protein>
<keyword evidence="3" id="KW-1185">Reference proteome</keyword>
<sequence length="482" mass="55715">MKTITLMALAMCLNALSAVAQVTARIEYPHRGDYEDQVVATLGERGLIVYSFAKKADNGKRYFKTEYLSTELKPLFTDSTLIDEDLYFYSCTFDNDVNYTVLRARSGAFSVFAFNTRDHKTKVTDSEYTRKGSMRGLMIHDGKLVFSSTQKRLERIGIVDLNTGESRFADVHIPGVKDRKVFILQNTILDNIIYAVVKGDRELYLARIDFNGTQLSITNLTTEIDQNLLSASLSKANDKYFVTGTYTKSKKGGAEGIYFAQLEDWKFKKQRFVNFLDLKNFTEYMSDRRKARVERKKEKAEKAGKEYSLKYNMASHGIMTDGKDYFYLGEAFYPTYVTYWAGTVMITQFNGYAYTHAVLAKFDADCNLLWDNCFEMRPRQKPMYVKQFISAGIKQNDVDLVYADDKMLVSKLFNNKTGEVAQERKSEMIETDNEDEDIKKMRYSGTLHWYDKNFIVYGRQIIKNHSTGERRKVFSITKYTIK</sequence>
<dbReference type="Proteomes" id="UP000027442">
    <property type="component" value="Unassembled WGS sequence"/>
</dbReference>
<dbReference type="PATRIC" id="fig|1122985.7.peg.2801"/>
<reference evidence="2 3" key="1">
    <citation type="submission" date="2013-08" db="EMBL/GenBank/DDBJ databases">
        <authorList>
            <person name="Weinstock G."/>
            <person name="Sodergren E."/>
            <person name="Wylie T."/>
            <person name="Fulton L."/>
            <person name="Fulton R."/>
            <person name="Fronick C."/>
            <person name="O'Laughlin M."/>
            <person name="Godfrey J."/>
            <person name="Miner T."/>
            <person name="Herter B."/>
            <person name="Appelbaum E."/>
            <person name="Cordes M."/>
            <person name="Lek S."/>
            <person name="Wollam A."/>
            <person name="Pepin K.H."/>
            <person name="Palsikar V.B."/>
            <person name="Mitreva M."/>
            <person name="Wilson R.K."/>
        </authorList>
    </citation>
    <scope>NUCLEOTIDE SEQUENCE [LARGE SCALE GENOMIC DNA]</scope>
    <source>
        <strain evidence="2 3">ATCC 15930</strain>
    </source>
</reference>
<dbReference type="RefSeq" id="WP_009237807.1">
    <property type="nucleotide sequence ID" value="NZ_KB899219.1"/>
</dbReference>
<dbReference type="HOGENOM" id="CLU_566031_0_0_10"/>
<evidence type="ECO:0000313" key="2">
    <source>
        <dbReference type="EMBL" id="KDR51252.1"/>
    </source>
</evidence>
<organism evidence="2 3">
    <name type="scientific">Hoylesella loescheii DSM 19665 = JCM 12249 = ATCC 15930</name>
    <dbReference type="NCBI Taxonomy" id="1122985"/>
    <lineage>
        <taxon>Bacteria</taxon>
        <taxon>Pseudomonadati</taxon>
        <taxon>Bacteroidota</taxon>
        <taxon>Bacteroidia</taxon>
        <taxon>Bacteroidales</taxon>
        <taxon>Prevotellaceae</taxon>
        <taxon>Hoylesella</taxon>
    </lineage>
</organism>
<gene>
    <name evidence="2" type="ORF">HMPREF1991_02705</name>
</gene>
<dbReference type="EMBL" id="JNGW01000117">
    <property type="protein sequence ID" value="KDR51252.1"/>
    <property type="molecule type" value="Genomic_DNA"/>
</dbReference>
<proteinExistence type="predicted"/>
<name>A0A069QF11_HOYLO</name>
<evidence type="ECO:0000256" key="1">
    <source>
        <dbReference type="SAM" id="SignalP"/>
    </source>
</evidence>